<evidence type="ECO:0000259" key="1">
    <source>
        <dbReference type="Pfam" id="PF06259"/>
    </source>
</evidence>
<proteinExistence type="predicted"/>
<evidence type="ECO:0000313" key="3">
    <source>
        <dbReference type="Proteomes" id="UP001500751"/>
    </source>
</evidence>
<feature type="domain" description="DUF1023" evidence="1">
    <location>
        <begin position="374"/>
        <end position="541"/>
    </location>
</feature>
<comment type="caution">
    <text evidence="2">The sequence shown here is derived from an EMBL/GenBank/DDBJ whole genome shotgun (WGS) entry which is preliminary data.</text>
</comment>
<evidence type="ECO:0000313" key="2">
    <source>
        <dbReference type="EMBL" id="GAA2018645.1"/>
    </source>
</evidence>
<organism evidence="2 3">
    <name type="scientific">Catenulispora yoronensis</name>
    <dbReference type="NCBI Taxonomy" id="450799"/>
    <lineage>
        <taxon>Bacteria</taxon>
        <taxon>Bacillati</taxon>
        <taxon>Actinomycetota</taxon>
        <taxon>Actinomycetes</taxon>
        <taxon>Catenulisporales</taxon>
        <taxon>Catenulisporaceae</taxon>
        <taxon>Catenulispora</taxon>
    </lineage>
</organism>
<accession>A0ABN2TRK1</accession>
<dbReference type="EMBL" id="BAAAQN010000006">
    <property type="protein sequence ID" value="GAA2018645.1"/>
    <property type="molecule type" value="Genomic_DNA"/>
</dbReference>
<dbReference type="Proteomes" id="UP001500751">
    <property type="component" value="Unassembled WGS sequence"/>
</dbReference>
<name>A0ABN2TRK1_9ACTN</name>
<protein>
    <recommendedName>
        <fullName evidence="1">DUF1023 domain-containing protein</fullName>
    </recommendedName>
</protein>
<dbReference type="InterPro" id="IPR029058">
    <property type="entry name" value="AB_hydrolase_fold"/>
</dbReference>
<gene>
    <name evidence="2" type="ORF">GCM10009839_13550</name>
</gene>
<dbReference type="RefSeq" id="WP_344664633.1">
    <property type="nucleotide sequence ID" value="NZ_BAAAQN010000006.1"/>
</dbReference>
<sequence length="625" mass="66440">MAQPTDWRILGFDSVPIPQDPDDLHTWARMWHDYADEIARAQAGTTGLLADPAITGWMGRSGQAFKDACAPFPGMLGTAETAYRSVGDAWDDLSKQVRTLQGQLDGYWNQANALLQKMRADGGLSEEDALTCATADSDARMVELMKSSHMETRSSLGQDGFLNALDALSASRLALEPLRAKMPNLYEQYTGAKAKCENTINDATDLASRILKSAGGTGAKSMDFDQRFAALGGSVADLVLNPDAALGLEDAMFPGPGSDSSEVSWWWASLSQAERDQLIKEHADIVGALNGIPCADRDKANRSVLASQLTSVQDRLKVLDASQPDKDTDGADWDKWNAERNALKDQLKGLQAIDARLHDQNGMPPAFLIGLDRQGLGHAIVAINNPDTANNVITYVPGTTARLGTIGADISRSDRMVGSANDASNGTQVTSSITWVGYDAPQSIEFDSPFADYADAAEGKLRDFEAAIRTTHQGAPSLNTIIGHSYGTTAIGFAMRDYGLPVDRVVFVGSPGVGVDHASDLHIDPSRFWAGASANDPVPQLNTYGNAALLAIPIAGAYLSYLNDGGTHGGWFGQNPAAPEFGGQILPTANGKPVTDGGSHSQYWDPNSPSLKAIGQIVVGGTPHV</sequence>
<reference evidence="2 3" key="1">
    <citation type="journal article" date="2019" name="Int. J. Syst. Evol. Microbiol.">
        <title>The Global Catalogue of Microorganisms (GCM) 10K type strain sequencing project: providing services to taxonomists for standard genome sequencing and annotation.</title>
        <authorList>
            <consortium name="The Broad Institute Genomics Platform"/>
            <consortium name="The Broad Institute Genome Sequencing Center for Infectious Disease"/>
            <person name="Wu L."/>
            <person name="Ma J."/>
        </authorList>
    </citation>
    <scope>NUCLEOTIDE SEQUENCE [LARGE SCALE GENOMIC DNA]</scope>
    <source>
        <strain evidence="2 3">JCM 16014</strain>
    </source>
</reference>
<dbReference type="Pfam" id="PF06259">
    <property type="entry name" value="Abhydrolase_8"/>
    <property type="match status" value="1"/>
</dbReference>
<dbReference type="InterPro" id="IPR010427">
    <property type="entry name" value="DUF1023"/>
</dbReference>
<keyword evidence="3" id="KW-1185">Reference proteome</keyword>
<dbReference type="SUPFAM" id="SSF53474">
    <property type="entry name" value="alpha/beta-Hydrolases"/>
    <property type="match status" value="1"/>
</dbReference>